<proteinExistence type="inferred from homology"/>
<feature type="domain" description="Quinolinate phosphoribosyl transferase C-terminal" evidence="13">
    <location>
        <begin position="121"/>
        <end position="263"/>
    </location>
</feature>
<evidence type="ECO:0000313" key="15">
    <source>
        <dbReference type="EMBL" id="OCF32854.1"/>
    </source>
</evidence>
<reference evidence="16" key="2">
    <citation type="submission" date="2013-12" db="EMBL/GenBank/DDBJ databases">
        <title>Evolution of pathogenesis and genome organization in the Tremellales.</title>
        <authorList>
            <person name="Cuomo C."/>
            <person name="Litvintseva A."/>
            <person name="Heitman J."/>
            <person name="Chen Y."/>
            <person name="Sun S."/>
            <person name="Springer D."/>
            <person name="Dromer F."/>
            <person name="Young S."/>
            <person name="Zeng Q."/>
            <person name="Chapman S."/>
            <person name="Gujja S."/>
            <person name="Saif S."/>
            <person name="Birren B."/>
        </authorList>
    </citation>
    <scope>NUCLEOTIDE SEQUENCE [LARGE SCALE GENOMIC DNA]</scope>
    <source>
        <strain evidence="16">BCC8398</strain>
    </source>
</reference>
<evidence type="ECO:0000313" key="16">
    <source>
        <dbReference type="Proteomes" id="UP000092666"/>
    </source>
</evidence>
<comment type="catalytic activity">
    <reaction evidence="11 12">
        <text>nicotinate beta-D-ribonucleotide + CO2 + diphosphate = quinolinate + 5-phospho-alpha-D-ribose 1-diphosphate + 2 H(+)</text>
        <dbReference type="Rhea" id="RHEA:12733"/>
        <dbReference type="ChEBI" id="CHEBI:15378"/>
        <dbReference type="ChEBI" id="CHEBI:16526"/>
        <dbReference type="ChEBI" id="CHEBI:29959"/>
        <dbReference type="ChEBI" id="CHEBI:33019"/>
        <dbReference type="ChEBI" id="CHEBI:57502"/>
        <dbReference type="ChEBI" id="CHEBI:58017"/>
        <dbReference type="EC" id="2.4.2.19"/>
    </reaction>
</comment>
<dbReference type="FunFam" id="3.20.20.70:FF:000090">
    <property type="entry name" value="Nicotinate-nucleotide pyrophosphorylase [carboxylating]"/>
    <property type="match status" value="1"/>
</dbReference>
<dbReference type="InterPro" id="IPR004393">
    <property type="entry name" value="NadC"/>
</dbReference>
<evidence type="ECO:0000256" key="2">
    <source>
        <dbReference type="ARBA" id="ARBA00004893"/>
    </source>
</evidence>
<dbReference type="GO" id="GO:0004514">
    <property type="term" value="F:nicotinate-nucleotide diphosphorylase (carboxylating) activity"/>
    <property type="evidence" value="ECO:0007669"/>
    <property type="project" value="UniProtKB-EC"/>
</dbReference>
<dbReference type="InterPro" id="IPR027277">
    <property type="entry name" value="NadC/ModD"/>
</dbReference>
<evidence type="ECO:0000256" key="11">
    <source>
        <dbReference type="ARBA" id="ARBA00047445"/>
    </source>
</evidence>
<comment type="function">
    <text evidence="1 12">Involved in the catabolism of quinolinic acid (QA).</text>
</comment>
<dbReference type="STRING" id="1296120.A0A1B9GP15"/>
<dbReference type="FunFam" id="3.90.1170.20:FF:000003">
    <property type="entry name" value="Nicotinate-nucleotide pyrophosphorylase [carboxylating]"/>
    <property type="match status" value="1"/>
</dbReference>
<comment type="pathway">
    <text evidence="2 12">Cofactor biosynthesis; NAD(+) biosynthesis; nicotinate D-ribonucleotide from quinolinate: step 1/1.</text>
</comment>
<dbReference type="EMBL" id="KV700128">
    <property type="protein sequence ID" value="OCF32854.1"/>
    <property type="molecule type" value="Genomic_DNA"/>
</dbReference>
<dbReference type="CDD" id="cd01572">
    <property type="entry name" value="QPRTase"/>
    <property type="match status" value="1"/>
</dbReference>
<evidence type="ECO:0000256" key="12">
    <source>
        <dbReference type="PIRNR" id="PIRNR006250"/>
    </source>
</evidence>
<keyword evidence="8 12" id="KW-0328">Glycosyltransferase</keyword>
<sequence>MEATDLKPGQNLAHLLPPSWRSDIQKWYAEDTPSFDWAGFVVGEEEQEAILWGKSGGVLAGVPFFDEVFKQVDCSVEWLMPEGSVVPDNSKTKVAVVRGKARQLLLGERVALNTLARCSGIASVSRRFRDAARAEGWKGTIAGTRKTTPGFRLVEKYGMMVGGVDPHRHDLSSMVMLKDNHIWATGSITSAVQTVRRVAGFSLLVNVECQNVQEADEAIAAGANIVMLDNFAESDLHSAAKQLKDKWRGKREFLVETSGGIVEGSFKGRLGPEWDNICPQTWSDLGVVLERLWTNDGSPFSIYFCSLDVDILSTSAVHQSCPHVDFSLKIQPKKA</sequence>
<comment type="similarity">
    <text evidence="3 12">Belongs to the NadC/ModD family.</text>
</comment>
<dbReference type="InterPro" id="IPR013785">
    <property type="entry name" value="Aldolase_TIM"/>
</dbReference>
<keyword evidence="16" id="KW-1185">Reference proteome</keyword>
<name>A0A1B9GP15_9TREE</name>
<dbReference type="EC" id="2.4.2.19" evidence="5 12"/>
<keyword evidence="9 12" id="KW-0808">Transferase</keyword>
<dbReference type="InterPro" id="IPR022412">
    <property type="entry name" value="Quinolinate_PRibosylTrfase_N"/>
</dbReference>
<dbReference type="Pfam" id="PF02749">
    <property type="entry name" value="QRPTase_N"/>
    <property type="match status" value="1"/>
</dbReference>
<dbReference type="GO" id="GO:0005737">
    <property type="term" value="C:cytoplasm"/>
    <property type="evidence" value="ECO:0007669"/>
    <property type="project" value="TreeGrafter"/>
</dbReference>
<dbReference type="Gene3D" id="3.90.1170.20">
    <property type="entry name" value="Quinolinate phosphoribosyl transferase, N-terminal domain"/>
    <property type="match status" value="1"/>
</dbReference>
<dbReference type="PIRSF" id="PIRSF006250">
    <property type="entry name" value="NadC_ModD"/>
    <property type="match status" value="1"/>
</dbReference>
<organism evidence="15 16">
    <name type="scientific">Kwoniella heveanensis BCC8398</name>
    <dbReference type="NCBI Taxonomy" id="1296120"/>
    <lineage>
        <taxon>Eukaryota</taxon>
        <taxon>Fungi</taxon>
        <taxon>Dikarya</taxon>
        <taxon>Basidiomycota</taxon>
        <taxon>Agaricomycotina</taxon>
        <taxon>Tremellomycetes</taxon>
        <taxon>Tremellales</taxon>
        <taxon>Cryptococcaceae</taxon>
        <taxon>Kwoniella</taxon>
    </lineage>
</organism>
<gene>
    <name evidence="15" type="ORF">I316_05490</name>
</gene>
<dbReference type="GO" id="GO:0009435">
    <property type="term" value="P:NAD+ biosynthetic process"/>
    <property type="evidence" value="ECO:0007669"/>
    <property type="project" value="UniProtKB-UniPathway"/>
</dbReference>
<dbReference type="UniPathway" id="UPA00253">
    <property type="reaction ID" value="UER00331"/>
</dbReference>
<dbReference type="Gene3D" id="3.20.20.70">
    <property type="entry name" value="Aldolase class I"/>
    <property type="match status" value="1"/>
</dbReference>
<dbReference type="OrthoDB" id="10067394at2759"/>
<dbReference type="InterPro" id="IPR002638">
    <property type="entry name" value="Quinolinate_PRibosylTrfase_C"/>
</dbReference>
<dbReference type="AlphaFoldDB" id="A0A1B9GP15"/>
<dbReference type="Proteomes" id="UP000092666">
    <property type="component" value="Unassembled WGS sequence"/>
</dbReference>
<dbReference type="InterPro" id="IPR037128">
    <property type="entry name" value="Quinolinate_PRibosylTase_N_sf"/>
</dbReference>
<dbReference type="Pfam" id="PF01729">
    <property type="entry name" value="QRPTase_C"/>
    <property type="match status" value="1"/>
</dbReference>
<reference evidence="15 16" key="1">
    <citation type="submission" date="2013-07" db="EMBL/GenBank/DDBJ databases">
        <title>The Genome Sequence of Cryptococcus heveanensis BCC8398.</title>
        <authorList>
            <consortium name="The Broad Institute Genome Sequencing Platform"/>
            <person name="Cuomo C."/>
            <person name="Litvintseva A."/>
            <person name="Chen Y."/>
            <person name="Heitman J."/>
            <person name="Sun S."/>
            <person name="Springer D."/>
            <person name="Dromer F."/>
            <person name="Young S.K."/>
            <person name="Zeng Q."/>
            <person name="Gargeya S."/>
            <person name="Fitzgerald M."/>
            <person name="Abouelleil A."/>
            <person name="Alvarado L."/>
            <person name="Berlin A.M."/>
            <person name="Chapman S.B."/>
            <person name="Dewar J."/>
            <person name="Goldberg J."/>
            <person name="Griggs A."/>
            <person name="Gujja S."/>
            <person name="Hansen M."/>
            <person name="Howarth C."/>
            <person name="Imamovic A."/>
            <person name="Larimer J."/>
            <person name="McCowan C."/>
            <person name="Murphy C."/>
            <person name="Pearson M."/>
            <person name="Priest M."/>
            <person name="Roberts A."/>
            <person name="Saif S."/>
            <person name="Shea T."/>
            <person name="Sykes S."/>
            <person name="Wortman J."/>
            <person name="Nusbaum C."/>
            <person name="Birren B."/>
        </authorList>
    </citation>
    <scope>NUCLEOTIDE SEQUENCE [LARGE SCALE GENOMIC DNA]</scope>
    <source>
        <strain evidence="15 16">BCC8398</strain>
    </source>
</reference>
<evidence type="ECO:0000256" key="7">
    <source>
        <dbReference type="ARBA" id="ARBA00022642"/>
    </source>
</evidence>
<evidence type="ECO:0000256" key="1">
    <source>
        <dbReference type="ARBA" id="ARBA00003237"/>
    </source>
</evidence>
<feature type="domain" description="Quinolinate phosphoribosyl transferase N-terminal" evidence="14">
    <location>
        <begin position="43"/>
        <end position="119"/>
    </location>
</feature>
<evidence type="ECO:0000256" key="5">
    <source>
        <dbReference type="ARBA" id="ARBA00011944"/>
    </source>
</evidence>
<dbReference type="SUPFAM" id="SSF51690">
    <property type="entry name" value="Nicotinate/Quinolinate PRTase C-terminal domain-like"/>
    <property type="match status" value="1"/>
</dbReference>
<evidence type="ECO:0000256" key="6">
    <source>
        <dbReference type="ARBA" id="ARBA00020990"/>
    </source>
</evidence>
<evidence type="ECO:0000256" key="10">
    <source>
        <dbReference type="ARBA" id="ARBA00033102"/>
    </source>
</evidence>
<dbReference type="PANTHER" id="PTHR32179">
    <property type="entry name" value="NICOTINATE-NUCLEOTIDE PYROPHOSPHORYLASE [CARBOXYLATING]"/>
    <property type="match status" value="1"/>
</dbReference>
<keyword evidence="7 12" id="KW-0662">Pyridine nucleotide biosynthesis</keyword>
<comment type="subunit">
    <text evidence="4 12">Hexamer formed by 3 homodimers.</text>
</comment>
<accession>A0A1B9GP15</accession>
<evidence type="ECO:0000256" key="3">
    <source>
        <dbReference type="ARBA" id="ARBA00009400"/>
    </source>
</evidence>
<evidence type="ECO:0000259" key="13">
    <source>
        <dbReference type="Pfam" id="PF01729"/>
    </source>
</evidence>
<dbReference type="InterPro" id="IPR036068">
    <property type="entry name" value="Nicotinate_pribotase-like_C"/>
</dbReference>
<evidence type="ECO:0000256" key="9">
    <source>
        <dbReference type="ARBA" id="ARBA00022679"/>
    </source>
</evidence>
<dbReference type="GO" id="GO:0034213">
    <property type="term" value="P:quinolinate catabolic process"/>
    <property type="evidence" value="ECO:0007669"/>
    <property type="project" value="TreeGrafter"/>
</dbReference>
<dbReference type="NCBIfam" id="TIGR00078">
    <property type="entry name" value="nadC"/>
    <property type="match status" value="1"/>
</dbReference>
<evidence type="ECO:0000256" key="8">
    <source>
        <dbReference type="ARBA" id="ARBA00022676"/>
    </source>
</evidence>
<evidence type="ECO:0000259" key="14">
    <source>
        <dbReference type="Pfam" id="PF02749"/>
    </source>
</evidence>
<protein>
    <recommendedName>
        <fullName evidence="6 12">Nicotinate-nucleotide pyrophosphorylase [carboxylating]</fullName>
        <ecNumber evidence="5 12">2.4.2.19</ecNumber>
    </recommendedName>
    <alternativeName>
        <fullName evidence="10 12">Quinolinate phosphoribosyltransferase [decarboxylating]</fullName>
    </alternativeName>
</protein>
<dbReference type="PANTHER" id="PTHR32179:SF3">
    <property type="entry name" value="NICOTINATE-NUCLEOTIDE PYROPHOSPHORYLASE [CARBOXYLATING]"/>
    <property type="match status" value="1"/>
</dbReference>
<evidence type="ECO:0000256" key="4">
    <source>
        <dbReference type="ARBA" id="ARBA00011218"/>
    </source>
</evidence>
<dbReference type="SUPFAM" id="SSF54675">
    <property type="entry name" value="Nicotinate/Quinolinate PRTase N-terminal domain-like"/>
    <property type="match status" value="1"/>
</dbReference>